<dbReference type="OrthoDB" id="5296765at2"/>
<evidence type="ECO:0000256" key="1">
    <source>
        <dbReference type="ARBA" id="ARBA00022448"/>
    </source>
</evidence>
<keyword evidence="1" id="KW-0813">Transport</keyword>
<evidence type="ECO:0000313" key="5">
    <source>
        <dbReference type="EMBL" id="TKV59215.1"/>
    </source>
</evidence>
<dbReference type="Proteomes" id="UP000306985">
    <property type="component" value="Unassembled WGS sequence"/>
</dbReference>
<feature type="domain" description="ABC transporter" evidence="4">
    <location>
        <begin position="18"/>
        <end position="267"/>
    </location>
</feature>
<dbReference type="InterPro" id="IPR003439">
    <property type="entry name" value="ABC_transporter-like_ATP-bd"/>
</dbReference>
<name>A0A4V6CRX2_9ACTN</name>
<keyword evidence="2" id="KW-0547">Nucleotide-binding</keyword>
<protein>
    <submittedName>
        <fullName evidence="5">ABC transporter ATP-binding protein</fullName>
    </submittedName>
</protein>
<evidence type="ECO:0000313" key="6">
    <source>
        <dbReference type="Proteomes" id="UP000306985"/>
    </source>
</evidence>
<dbReference type="PROSITE" id="PS00211">
    <property type="entry name" value="ABC_TRANSPORTER_1"/>
    <property type="match status" value="1"/>
</dbReference>
<proteinExistence type="predicted"/>
<dbReference type="InterPro" id="IPR017871">
    <property type="entry name" value="ABC_transporter-like_CS"/>
</dbReference>
<gene>
    <name evidence="5" type="ORF">FDO65_11345</name>
</gene>
<dbReference type="Gene3D" id="3.40.50.300">
    <property type="entry name" value="P-loop containing nucleotide triphosphate hydrolases"/>
    <property type="match status" value="1"/>
</dbReference>
<dbReference type="EMBL" id="SZZH01000002">
    <property type="protein sequence ID" value="TKV59215.1"/>
    <property type="molecule type" value="Genomic_DNA"/>
</dbReference>
<dbReference type="PANTHER" id="PTHR42794:SF2">
    <property type="entry name" value="ABC TRANSPORTER ATP-BINDING PROTEIN"/>
    <property type="match status" value="1"/>
</dbReference>
<dbReference type="Pfam" id="PF00005">
    <property type="entry name" value="ABC_tran"/>
    <property type="match status" value="1"/>
</dbReference>
<keyword evidence="3 5" id="KW-0067">ATP-binding</keyword>
<comment type="caution">
    <text evidence="5">The sequence shown here is derived from an EMBL/GenBank/DDBJ whole genome shotgun (WGS) entry which is preliminary data.</text>
</comment>
<organism evidence="5 6">
    <name type="scientific">Nakamurella flava</name>
    <dbReference type="NCBI Taxonomy" id="2576308"/>
    <lineage>
        <taxon>Bacteria</taxon>
        <taxon>Bacillati</taxon>
        <taxon>Actinomycetota</taxon>
        <taxon>Actinomycetes</taxon>
        <taxon>Nakamurellales</taxon>
        <taxon>Nakamurellaceae</taxon>
        <taxon>Nakamurella</taxon>
    </lineage>
</organism>
<dbReference type="InterPro" id="IPR027417">
    <property type="entry name" value="P-loop_NTPase"/>
</dbReference>
<evidence type="ECO:0000256" key="2">
    <source>
        <dbReference type="ARBA" id="ARBA00022741"/>
    </source>
</evidence>
<dbReference type="RefSeq" id="WP_137449837.1">
    <property type="nucleotide sequence ID" value="NZ_SZZH01000002.1"/>
</dbReference>
<keyword evidence="6" id="KW-1185">Reference proteome</keyword>
<evidence type="ECO:0000256" key="3">
    <source>
        <dbReference type="ARBA" id="ARBA00022840"/>
    </source>
</evidence>
<dbReference type="CDD" id="cd03214">
    <property type="entry name" value="ABC_Iron-Siderophores_B12_Hemin"/>
    <property type="match status" value="1"/>
</dbReference>
<dbReference type="PROSITE" id="PS50893">
    <property type="entry name" value="ABC_TRANSPORTER_2"/>
    <property type="match status" value="1"/>
</dbReference>
<reference evidence="5 6" key="1">
    <citation type="submission" date="2019-05" db="EMBL/GenBank/DDBJ databases">
        <title>Nakamurella sp. N5BH11, whole genome shotgun sequence.</title>
        <authorList>
            <person name="Tuo L."/>
        </authorList>
    </citation>
    <scope>NUCLEOTIDE SEQUENCE [LARGE SCALE GENOMIC DNA]</scope>
    <source>
        <strain evidence="5 6">N5BH11</strain>
    </source>
</reference>
<dbReference type="FunFam" id="3.40.50.300:FF:000134">
    <property type="entry name" value="Iron-enterobactin ABC transporter ATP-binding protein"/>
    <property type="match status" value="1"/>
</dbReference>
<dbReference type="AlphaFoldDB" id="A0A4V6CRX2"/>
<dbReference type="SUPFAM" id="SSF52540">
    <property type="entry name" value="P-loop containing nucleoside triphosphate hydrolases"/>
    <property type="match status" value="1"/>
</dbReference>
<evidence type="ECO:0000259" key="4">
    <source>
        <dbReference type="PROSITE" id="PS50893"/>
    </source>
</evidence>
<dbReference type="InterPro" id="IPR003593">
    <property type="entry name" value="AAA+_ATPase"/>
</dbReference>
<dbReference type="GO" id="GO:0005524">
    <property type="term" value="F:ATP binding"/>
    <property type="evidence" value="ECO:0007669"/>
    <property type="project" value="UniProtKB-KW"/>
</dbReference>
<accession>A0A4V6CRX2</accession>
<dbReference type="SMART" id="SM00382">
    <property type="entry name" value="AAA"/>
    <property type="match status" value="1"/>
</dbReference>
<dbReference type="PANTHER" id="PTHR42794">
    <property type="entry name" value="HEMIN IMPORT ATP-BINDING PROTEIN HMUV"/>
    <property type="match status" value="1"/>
</dbReference>
<sequence>MTAPHPQPTTATAATTVLTVQDVHAGYPVRGRRPGPDVLRSIDLTIPSGQALALVGTNGCGKSTLLQVLGGGLAPRAGRVYLADPDRGGELVDRTRWSARAAARQVALMHQTLPPMPGVTVRRLVEQGRYPHRGPLGMLAGVTGTEVDDALAAVDLVAFADRPVDRLSGGERQRARLALALAQQPRVLLLDEPTAHLDLAHQLRMLHLIDRVRRERGLTAVVVLHDLDHAARFTDRIVAVRDGRVVMDGPPAEVVTAELLADVFGVRGRVVRDDRGSSASRIRCLVDDPTD</sequence>
<dbReference type="GO" id="GO:0016887">
    <property type="term" value="F:ATP hydrolysis activity"/>
    <property type="evidence" value="ECO:0007669"/>
    <property type="project" value="InterPro"/>
</dbReference>